<feature type="domain" description="Laminin G" evidence="5">
    <location>
        <begin position="334"/>
        <end position="517"/>
    </location>
</feature>
<feature type="signal peptide" evidence="4">
    <location>
        <begin position="1"/>
        <end position="20"/>
    </location>
</feature>
<keyword evidence="4" id="KW-0732">Signal</keyword>
<keyword evidence="1" id="KW-1015">Disulfide bond</keyword>
<dbReference type="SMART" id="SM00282">
    <property type="entry name" value="LamG"/>
    <property type="match status" value="3"/>
</dbReference>
<dbReference type="Gene3D" id="2.60.120.200">
    <property type="match status" value="3"/>
</dbReference>
<dbReference type="EMBL" id="CAJNOH010000679">
    <property type="protein sequence ID" value="CAF1102305.1"/>
    <property type="molecule type" value="Genomic_DNA"/>
</dbReference>
<name>A0A814P9I3_9BILA</name>
<dbReference type="InterPro" id="IPR050372">
    <property type="entry name" value="Neurexin-related_CASP"/>
</dbReference>
<protein>
    <submittedName>
        <fullName evidence="7">Uncharacterized protein</fullName>
    </submittedName>
</protein>
<keyword evidence="3" id="KW-1133">Transmembrane helix</keyword>
<keyword evidence="10" id="KW-1185">Reference proteome</keyword>
<evidence type="ECO:0000313" key="7">
    <source>
        <dbReference type="EMBL" id="CAF1102305.1"/>
    </source>
</evidence>
<keyword evidence="3" id="KW-0472">Membrane</keyword>
<dbReference type="CDD" id="cd00110">
    <property type="entry name" value="LamG"/>
    <property type="match status" value="1"/>
</dbReference>
<dbReference type="Gene3D" id="2.130.10.10">
    <property type="entry name" value="YVTN repeat-like/Quinoprotein amine dehydrogenase"/>
    <property type="match status" value="1"/>
</dbReference>
<gene>
    <name evidence="8" type="ORF">JXQ802_LOCUS29917</name>
    <name evidence="7" type="ORF">PYM288_LOCUS19742</name>
</gene>
<accession>A0A814P9I3</accession>
<evidence type="ECO:0000256" key="3">
    <source>
        <dbReference type="SAM" id="Phobius"/>
    </source>
</evidence>
<dbReference type="InterPro" id="IPR036322">
    <property type="entry name" value="WD40_repeat_dom_sf"/>
</dbReference>
<organism evidence="7 9">
    <name type="scientific">Rotaria sordida</name>
    <dbReference type="NCBI Taxonomy" id="392033"/>
    <lineage>
        <taxon>Eukaryota</taxon>
        <taxon>Metazoa</taxon>
        <taxon>Spiralia</taxon>
        <taxon>Gnathifera</taxon>
        <taxon>Rotifera</taxon>
        <taxon>Eurotatoria</taxon>
        <taxon>Bdelloidea</taxon>
        <taxon>Philodinida</taxon>
        <taxon>Philodinidae</taxon>
        <taxon>Rotaria</taxon>
    </lineage>
</organism>
<evidence type="ECO:0000313" key="9">
    <source>
        <dbReference type="Proteomes" id="UP000663854"/>
    </source>
</evidence>
<feature type="domain" description="EGF-like" evidence="6">
    <location>
        <begin position="531"/>
        <end position="569"/>
    </location>
</feature>
<evidence type="ECO:0000256" key="4">
    <source>
        <dbReference type="SAM" id="SignalP"/>
    </source>
</evidence>
<dbReference type="PROSITE" id="PS50025">
    <property type="entry name" value="LAM_G_DOMAIN"/>
    <property type="match status" value="1"/>
</dbReference>
<dbReference type="Pfam" id="PF02210">
    <property type="entry name" value="Laminin_G_2"/>
    <property type="match status" value="2"/>
</dbReference>
<evidence type="ECO:0000313" key="8">
    <source>
        <dbReference type="EMBL" id="CAF1309082.1"/>
    </source>
</evidence>
<evidence type="ECO:0000256" key="1">
    <source>
        <dbReference type="ARBA" id="ARBA00023157"/>
    </source>
</evidence>
<dbReference type="EMBL" id="CAJNOL010001192">
    <property type="protein sequence ID" value="CAF1309082.1"/>
    <property type="molecule type" value="Genomic_DNA"/>
</dbReference>
<dbReference type="SUPFAM" id="SSF49899">
    <property type="entry name" value="Concanavalin A-like lectins/glucanases"/>
    <property type="match status" value="3"/>
</dbReference>
<dbReference type="PANTHER" id="PTHR15036">
    <property type="entry name" value="PIKACHURIN-LIKE PROTEIN"/>
    <property type="match status" value="1"/>
</dbReference>
<dbReference type="GO" id="GO:0016020">
    <property type="term" value="C:membrane"/>
    <property type="evidence" value="ECO:0007669"/>
    <property type="project" value="UniProtKB-SubCell"/>
</dbReference>
<evidence type="ECO:0000313" key="10">
    <source>
        <dbReference type="Proteomes" id="UP000663870"/>
    </source>
</evidence>
<dbReference type="Proteomes" id="UP000663870">
    <property type="component" value="Unassembled WGS sequence"/>
</dbReference>
<dbReference type="SUPFAM" id="SSF50978">
    <property type="entry name" value="WD40 repeat-like"/>
    <property type="match status" value="1"/>
</dbReference>
<dbReference type="InterPro" id="IPR013320">
    <property type="entry name" value="ConA-like_dom_sf"/>
</dbReference>
<evidence type="ECO:0000259" key="5">
    <source>
        <dbReference type="PROSITE" id="PS50025"/>
    </source>
</evidence>
<feature type="transmembrane region" description="Helical" evidence="3">
    <location>
        <begin position="832"/>
        <end position="853"/>
    </location>
</feature>
<evidence type="ECO:0000256" key="2">
    <source>
        <dbReference type="PROSITE-ProRule" id="PRU00076"/>
    </source>
</evidence>
<sequence>MQNNHIVFILVLIFIFYDQSIQLCQKFSNHLIISTINKTIPISKRCYTIGQCHLIVTTSDYHHHIKLKQNNDSSQLFFSSKFKLLINYDSHNTQMLFSSISTNGIINTTNISTKNCYIGKEFVKRNTRQYNRSGSTSSIIITFNSSSFIDYRHKTILNYPLRLSVRFRTLGRISNGVLFSLIYGKSISSIIPFIIIEHTNGKIEITILRLDERNVLSNVTSIQCGKNVNNDNWHKLYFEIDLNGIFKIVVDDDIRTSQIPTYVVSSWNINALLVGDTRRLNTDIFQPFIGYMSDLIFNDEYLFKNLITRKQDIQSLFHIYSQHIIVGYRIAFFNLITIETQTSHIAFSERESQNKNHGKLDIYFLFRSYVPDGIILYRYAQGLNEYFAIGLRAGILTLFMDFGFGKRQIVSDESTKLADGKWHEVRVTRIGTDKIELVVDNRVNRSTLSANGIRNAVSLQPVLYIGGIPNNNLINLTDSGLNSYGFQGCLSSFIVDGRLLDYQTALALHGKVNMNVCSDSSDITSNENNDLNKLCYDFTCIHSGICITNDNDGPKCDCMETAYIGERCDKLPNGFYFGKRNLIGSLEYVMAQTRQTEHDIITFGLQTYSISAQIFRLESDLNLYSLEYEIVRGRSYIKLNLGEKQSDIYSAITHITDGIYHAIKIIRKFSIIELYVDGIRIKLEGGNKYLNQLESKSFLAQRRLRIGNFKNISQWNGIIAGLAFNRQTIFDSLNYKLIRLGDIEEVYPDQYTGQFNLTSISSIETSIHSTSTSTISIINITIETSTIPILGYLYHNESITKINIISPEPIHNRGIFFHWLFNQIKYFPIRTLLISLLIISCFIFFLLFIIIRLHCTNYSIKRKNHSYKHHHETNGKIYSQLYQQNKRYSLVPHNNHESKKCVPKFLRHLHTNESKSTSFRLSTNSCDNYHLISSLKDKDNKSLPYRNSDCILNEHCCIHSSLSQPISSSSSSIYHQINRLMLSGSDPPLPLAHVTAQSHSQPISTATLRSLKKEIDNSSAQTYSAVYSCDLVANLDIDQDIVQKRSSIKRRSILKNTHSSIIQTKLLFLYVKNLVDCYALQPNNITNKEPIVLATADENRIQLFHAVTGSFHSRLPVSSVGSCHNLLFSYNGQYLIGLFYEITSNLNPYAIKIWSTNDYTIHKNLHPIKCSIALTSQHSSVLYMAGKQKYGRGISLGLLDIDTCNLIRELKSDPDTSIGDEIRRIILTKNEIYALIVCTEHTSTYTCFVIYKLDTSTNLNNEQTSLISHTMNNCTMILTRFDSDPNNTFEIKDTNNNDQYMLTILRTNEILIWKLNDGEILFNYNFHHLNSNNNIQQILNCQMNDNRLLIHIEQGLIHIWDITFMTGQFSLIATISDPLIHSISWLDQRHFLSIDNDGKRIRIWNIYRKEILNELISSQNTLQSLYVHLLTNDSNKRQEYLIIGKSINERDLLIFEYTQPYDDQIDSSNIPIC</sequence>
<reference evidence="7" key="1">
    <citation type="submission" date="2021-02" db="EMBL/GenBank/DDBJ databases">
        <authorList>
            <person name="Nowell W R."/>
        </authorList>
    </citation>
    <scope>NUCLEOTIDE SEQUENCE</scope>
</reference>
<dbReference type="PANTHER" id="PTHR15036:SF49">
    <property type="entry name" value="AXOTACTIN"/>
    <property type="match status" value="1"/>
</dbReference>
<comment type="caution">
    <text evidence="2">Lacks conserved residue(s) required for the propagation of feature annotation.</text>
</comment>
<evidence type="ECO:0000259" key="6">
    <source>
        <dbReference type="PROSITE" id="PS50026"/>
    </source>
</evidence>
<proteinExistence type="predicted"/>
<keyword evidence="3" id="KW-0812">Transmembrane</keyword>
<comment type="caution">
    <text evidence="7">The sequence shown here is derived from an EMBL/GenBank/DDBJ whole genome shotgun (WGS) entry which is preliminary data.</text>
</comment>
<keyword evidence="2" id="KW-0245">EGF-like domain</keyword>
<dbReference type="Proteomes" id="UP000663854">
    <property type="component" value="Unassembled WGS sequence"/>
</dbReference>
<dbReference type="InterPro" id="IPR000742">
    <property type="entry name" value="EGF"/>
</dbReference>
<dbReference type="InterPro" id="IPR015943">
    <property type="entry name" value="WD40/YVTN_repeat-like_dom_sf"/>
</dbReference>
<feature type="chain" id="PRO_5036225537" evidence="4">
    <location>
        <begin position="21"/>
        <end position="1473"/>
    </location>
</feature>
<dbReference type="InterPro" id="IPR001791">
    <property type="entry name" value="Laminin_G"/>
</dbReference>
<dbReference type="PROSITE" id="PS50026">
    <property type="entry name" value="EGF_3"/>
    <property type="match status" value="1"/>
</dbReference>